<dbReference type="AlphaFoldDB" id="A0A7W7RAT5"/>
<dbReference type="InterPro" id="IPR032710">
    <property type="entry name" value="NTF2-like_dom_sf"/>
</dbReference>
<sequence length="133" mass="14881">MSDQTRDVVNELLKRMGGGDIPGVVALFAADAHWEIPGDPQIVPWVGRRTVAEIPDFFQTMNRLTVRELFEIERVIVEGPNAVLIGRARVAVRSTDKVIDTPFAVDIVVNAEGRITRFYMFEDSWGVALAMRP</sequence>
<evidence type="ECO:0000313" key="2">
    <source>
        <dbReference type="EMBL" id="MBB4928607.1"/>
    </source>
</evidence>
<comment type="caution">
    <text evidence="2">The sequence shown here is derived from an EMBL/GenBank/DDBJ whole genome shotgun (WGS) entry which is preliminary data.</text>
</comment>
<feature type="domain" description="SnoaL-like" evidence="1">
    <location>
        <begin position="10"/>
        <end position="117"/>
    </location>
</feature>
<keyword evidence="3" id="KW-1185">Reference proteome</keyword>
<gene>
    <name evidence="2" type="ORF">FHR34_007704</name>
</gene>
<organism evidence="2 3">
    <name type="scientific">Kitasatospora kifunensis</name>
    <name type="common">Streptomyces kifunensis</name>
    <dbReference type="NCBI Taxonomy" id="58351"/>
    <lineage>
        <taxon>Bacteria</taxon>
        <taxon>Bacillati</taxon>
        <taxon>Actinomycetota</taxon>
        <taxon>Actinomycetes</taxon>
        <taxon>Kitasatosporales</taxon>
        <taxon>Streptomycetaceae</taxon>
        <taxon>Kitasatospora</taxon>
    </lineage>
</organism>
<accession>A0A7W7RAT5</accession>
<dbReference type="SUPFAM" id="SSF54427">
    <property type="entry name" value="NTF2-like"/>
    <property type="match status" value="1"/>
</dbReference>
<name>A0A7W7RAT5_KITKI</name>
<proteinExistence type="predicted"/>
<evidence type="ECO:0000313" key="3">
    <source>
        <dbReference type="Proteomes" id="UP000540506"/>
    </source>
</evidence>
<dbReference type="InterPro" id="IPR037401">
    <property type="entry name" value="SnoaL-like"/>
</dbReference>
<reference evidence="2 3" key="1">
    <citation type="submission" date="2020-08" db="EMBL/GenBank/DDBJ databases">
        <title>Sequencing the genomes of 1000 actinobacteria strains.</title>
        <authorList>
            <person name="Klenk H.-P."/>
        </authorList>
    </citation>
    <scope>NUCLEOTIDE SEQUENCE [LARGE SCALE GENOMIC DNA]</scope>
    <source>
        <strain evidence="2 3">DSM 41654</strain>
    </source>
</reference>
<dbReference type="RefSeq" id="WP_184946087.1">
    <property type="nucleotide sequence ID" value="NZ_JACHJV010000003.1"/>
</dbReference>
<dbReference type="Gene3D" id="3.10.450.50">
    <property type="match status" value="1"/>
</dbReference>
<dbReference type="Proteomes" id="UP000540506">
    <property type="component" value="Unassembled WGS sequence"/>
</dbReference>
<dbReference type="EMBL" id="JACHJV010000003">
    <property type="protein sequence ID" value="MBB4928607.1"/>
    <property type="molecule type" value="Genomic_DNA"/>
</dbReference>
<protein>
    <recommendedName>
        <fullName evidence="1">SnoaL-like domain-containing protein</fullName>
    </recommendedName>
</protein>
<dbReference type="Pfam" id="PF12680">
    <property type="entry name" value="SnoaL_2"/>
    <property type="match status" value="1"/>
</dbReference>
<evidence type="ECO:0000259" key="1">
    <source>
        <dbReference type="Pfam" id="PF12680"/>
    </source>
</evidence>